<feature type="compositionally biased region" description="Acidic residues" evidence="1">
    <location>
        <begin position="659"/>
        <end position="673"/>
    </location>
</feature>
<reference evidence="2 3" key="1">
    <citation type="submission" date="2016-07" db="EMBL/GenBank/DDBJ databases">
        <title>Pervasive Adenine N6-methylation of Active Genes in Fungi.</title>
        <authorList>
            <consortium name="DOE Joint Genome Institute"/>
            <person name="Mondo S.J."/>
            <person name="Dannebaum R.O."/>
            <person name="Kuo R.C."/>
            <person name="Labutti K."/>
            <person name="Haridas S."/>
            <person name="Kuo A."/>
            <person name="Salamov A."/>
            <person name="Ahrendt S.R."/>
            <person name="Lipzen A."/>
            <person name="Sullivan W."/>
            <person name="Andreopoulos W.B."/>
            <person name="Clum A."/>
            <person name="Lindquist E."/>
            <person name="Daum C."/>
            <person name="Ramamoorthy G.K."/>
            <person name="Gryganskyi A."/>
            <person name="Culley D."/>
            <person name="Magnuson J.K."/>
            <person name="James T.Y."/>
            <person name="O'Malley M.A."/>
            <person name="Stajich J.E."/>
            <person name="Spatafora J.W."/>
            <person name="Visel A."/>
            <person name="Grigoriev I.V."/>
        </authorList>
    </citation>
    <scope>NUCLEOTIDE SEQUENCE [LARGE SCALE GENOMIC DNA]</scope>
    <source>
        <strain evidence="2 3">62-1032</strain>
    </source>
</reference>
<feature type="region of interest" description="Disordered" evidence="1">
    <location>
        <begin position="809"/>
        <end position="922"/>
    </location>
</feature>
<feature type="region of interest" description="Disordered" evidence="1">
    <location>
        <begin position="1"/>
        <end position="371"/>
    </location>
</feature>
<feature type="compositionally biased region" description="Low complexity" evidence="1">
    <location>
        <begin position="186"/>
        <end position="205"/>
    </location>
</feature>
<gene>
    <name evidence="2" type="ORF">BCR35DRAFT_311198</name>
</gene>
<feature type="compositionally biased region" description="Basic and acidic residues" evidence="1">
    <location>
        <begin position="107"/>
        <end position="116"/>
    </location>
</feature>
<feature type="compositionally biased region" description="Acidic residues" evidence="1">
    <location>
        <begin position="466"/>
        <end position="476"/>
    </location>
</feature>
<organism evidence="2 3">
    <name type="scientific">Leucosporidium creatinivorum</name>
    <dbReference type="NCBI Taxonomy" id="106004"/>
    <lineage>
        <taxon>Eukaryota</taxon>
        <taxon>Fungi</taxon>
        <taxon>Dikarya</taxon>
        <taxon>Basidiomycota</taxon>
        <taxon>Pucciniomycotina</taxon>
        <taxon>Microbotryomycetes</taxon>
        <taxon>Leucosporidiales</taxon>
        <taxon>Leucosporidium</taxon>
    </lineage>
</organism>
<dbReference type="InParanoid" id="A0A1Y2C969"/>
<dbReference type="Proteomes" id="UP000193467">
    <property type="component" value="Unassembled WGS sequence"/>
</dbReference>
<proteinExistence type="predicted"/>
<feature type="compositionally biased region" description="Pro residues" evidence="1">
    <location>
        <begin position="250"/>
        <end position="267"/>
    </location>
</feature>
<dbReference type="InterPro" id="IPR031052">
    <property type="entry name" value="FHY3/FAR1"/>
</dbReference>
<feature type="compositionally biased region" description="Basic and acidic residues" evidence="1">
    <location>
        <begin position="1"/>
        <end position="11"/>
    </location>
</feature>
<name>A0A1Y2C969_9BASI</name>
<feature type="compositionally biased region" description="Low complexity" evidence="1">
    <location>
        <begin position="707"/>
        <end position="718"/>
    </location>
</feature>
<dbReference type="EMBL" id="MCGR01000128">
    <property type="protein sequence ID" value="ORY43581.1"/>
    <property type="molecule type" value="Genomic_DNA"/>
</dbReference>
<evidence type="ECO:0000313" key="3">
    <source>
        <dbReference type="Proteomes" id="UP000193467"/>
    </source>
</evidence>
<feature type="compositionally biased region" description="Basic and acidic residues" evidence="1">
    <location>
        <begin position="635"/>
        <end position="645"/>
    </location>
</feature>
<feature type="region of interest" description="Disordered" evidence="1">
    <location>
        <begin position="456"/>
        <end position="534"/>
    </location>
</feature>
<feature type="compositionally biased region" description="Low complexity" evidence="1">
    <location>
        <begin position="17"/>
        <end position="37"/>
    </location>
</feature>
<feature type="compositionally biased region" description="Low complexity" evidence="1">
    <location>
        <begin position="496"/>
        <end position="517"/>
    </location>
</feature>
<comment type="caution">
    <text evidence="2">The sequence shown here is derived from an EMBL/GenBank/DDBJ whole genome shotgun (WGS) entry which is preliminary data.</text>
</comment>
<feature type="compositionally biased region" description="Pro residues" evidence="1">
    <location>
        <begin position="334"/>
        <end position="347"/>
    </location>
</feature>
<dbReference type="GO" id="GO:0006355">
    <property type="term" value="P:regulation of DNA-templated transcription"/>
    <property type="evidence" value="ECO:0007669"/>
    <property type="project" value="InterPro"/>
</dbReference>
<keyword evidence="3" id="KW-1185">Reference proteome</keyword>
<feature type="compositionally biased region" description="Low complexity" evidence="1">
    <location>
        <begin position="353"/>
        <end position="371"/>
    </location>
</feature>
<feature type="compositionally biased region" description="Low complexity" evidence="1">
    <location>
        <begin position="892"/>
        <end position="901"/>
    </location>
</feature>
<dbReference type="PANTHER" id="PTHR31669:SF251">
    <property type="entry name" value="PROTEIN FAR1-RELATED SEQUENCE"/>
    <property type="match status" value="1"/>
</dbReference>
<sequence>MDSRDRWKRSFEPVAQPAATARPTSDSTTASAAAPASVVHRPLPLPQQQALPASHLPTAVPHQSQRARAWSVDPSPAVEPRPMDRAGSESAGTRGAVGTTSGMLDLDVDRWLEEACRGPSAGGERSASSSTTLAAEDIKPWPNEVHGAERNGPRKSFKSRLPPPPTAQPMEVQGKPLSPAFKSRLPPASSAAPTSTATSTAPPTTIVQPLAQSPAPIIAEPARADLPQPPARIKRVELLAKSSFATASPPSLPQRPPPARPNGPPEEPVVTPQPASNGQLATPPQPADSSAPACLPPPPSINAPVAQRRDIAASFSTVEGSSISAQAEARSSPPALPQPAPPPPPVPVKHTQTESTPQPQDPTTSQSPLLSSKEKALALLPQHGTQFTSPEAFYVACLKSCLKAYRVPTWKNSDSTSTLRAECSLRKRKGCRFSIAAVRSHGKWVVNEGKSRLEHNHAWEGPLDGGNEDADSDDDLPLVQRPNRLNPRRGSSQPDPAAHTTSSTPTSPSSTSKPSATGVTSPRVFQPLDSNKPAPPMVKVGDTFDSRFTIHCAASKAAYARGFAIVVSKSLGDGSILGFSCRRGVNQSGLSLAERCHFKLDVEVTENDDGEEQWKVTRLDEEHNHLPSTQAALGEWKEPRGEQQVRRYSSKPSTIHSEGEEESSEDGSSEEDFQPTRKQPVSNGSVSENDSDVDREISFKRKKTTNSASPVPSSRSTSDNIFALRTLHPHDSTKAAPPFPRVGDVFSSRKEFHTSASKAGYARGFFVVIYQTFDTNSKLIFSCGKSTKGGGFPLEHRCPFRIAVKVTSDKSGRERWDVQSVSKKHNHAGVPPKEMGPWRPPQKPRGSKKSESAEKGRSRRGEMGANDEGSSSEDDGSEDDELPPPPSKRQRSSSTTSSAPPLKKHRAASSLLTPRPSKTPPTISSRYFSALKPDASFLPSLTSFLIALAPSLGQFAPILLSLGVDLVEAVVELTLLDEAELERFVKADRRGEAGGEGTRSLMELPPMERAKLKSGLKKGRAWIDGGAARPSL</sequence>
<feature type="compositionally biased region" description="Acidic residues" evidence="1">
    <location>
        <begin position="870"/>
        <end position="882"/>
    </location>
</feature>
<evidence type="ECO:0008006" key="4">
    <source>
        <dbReference type="Google" id="ProtNLM"/>
    </source>
</evidence>
<evidence type="ECO:0000313" key="2">
    <source>
        <dbReference type="EMBL" id="ORY43581.1"/>
    </source>
</evidence>
<feature type="compositionally biased region" description="Polar residues" evidence="1">
    <location>
        <begin position="646"/>
        <end position="656"/>
    </location>
</feature>
<protein>
    <recommendedName>
        <fullName evidence="4">FAR1 domain-containing protein</fullName>
    </recommendedName>
</protein>
<feature type="region of interest" description="Disordered" evidence="1">
    <location>
        <begin position="617"/>
        <end position="718"/>
    </location>
</feature>
<feature type="compositionally biased region" description="Polar residues" evidence="1">
    <location>
        <begin position="273"/>
        <end position="282"/>
    </location>
</feature>
<evidence type="ECO:0000256" key="1">
    <source>
        <dbReference type="SAM" id="MobiDB-lite"/>
    </source>
</evidence>
<dbReference type="AlphaFoldDB" id="A0A1Y2C969"/>
<feature type="compositionally biased region" description="Basic and acidic residues" evidence="1">
    <location>
        <begin position="848"/>
        <end position="862"/>
    </location>
</feature>
<feature type="compositionally biased region" description="Polar residues" evidence="1">
    <location>
        <begin position="676"/>
        <end position="688"/>
    </location>
</feature>
<dbReference type="PANTHER" id="PTHR31669">
    <property type="entry name" value="PROTEIN FAR1-RELATED SEQUENCE 10-RELATED"/>
    <property type="match status" value="1"/>
</dbReference>
<feature type="compositionally biased region" description="Polar residues" evidence="1">
    <location>
        <begin position="314"/>
        <end position="325"/>
    </location>
</feature>
<accession>A0A1Y2C969</accession>